<protein>
    <recommendedName>
        <fullName evidence="6">Gram-positive cocci surface proteins LPxTG domain-containing protein</fullName>
    </recommendedName>
</protein>
<dbReference type="STRING" id="1291742.LOOC260_108050"/>
<dbReference type="Proteomes" id="UP000031620">
    <property type="component" value="Chromosome"/>
</dbReference>
<organism evidence="4 5">
    <name type="scientific">Paucilactobacillus hokkaidonensis JCM 18461</name>
    <dbReference type="NCBI Taxonomy" id="1291742"/>
    <lineage>
        <taxon>Bacteria</taxon>
        <taxon>Bacillati</taxon>
        <taxon>Bacillota</taxon>
        <taxon>Bacilli</taxon>
        <taxon>Lactobacillales</taxon>
        <taxon>Lactobacillaceae</taxon>
        <taxon>Paucilactobacillus</taxon>
    </lineage>
</organism>
<accession>A0A0A1GTM1</accession>
<evidence type="ECO:0000256" key="3">
    <source>
        <dbReference type="SAM" id="SignalP"/>
    </source>
</evidence>
<evidence type="ECO:0008006" key="6">
    <source>
        <dbReference type="Google" id="ProtNLM"/>
    </source>
</evidence>
<dbReference type="NCBIfam" id="TIGR01167">
    <property type="entry name" value="LPXTG_anchor"/>
    <property type="match status" value="1"/>
</dbReference>
<keyword evidence="2" id="KW-0472">Membrane</keyword>
<evidence type="ECO:0000313" key="5">
    <source>
        <dbReference type="Proteomes" id="UP000031620"/>
    </source>
</evidence>
<feature type="chain" id="PRO_5039615561" description="Gram-positive cocci surface proteins LPxTG domain-containing protein" evidence="3">
    <location>
        <begin position="27"/>
        <end position="120"/>
    </location>
</feature>
<keyword evidence="3" id="KW-0732">Signal</keyword>
<dbReference type="AlphaFoldDB" id="A0A0A1GTM1"/>
<evidence type="ECO:0000313" key="4">
    <source>
        <dbReference type="EMBL" id="BAP85345.1"/>
    </source>
</evidence>
<feature type="signal peptide" evidence="3">
    <location>
        <begin position="1"/>
        <end position="26"/>
    </location>
</feature>
<reference evidence="4 5" key="1">
    <citation type="submission" date="2014-11" db="EMBL/GenBank/DDBJ databases">
        <title>Complete genome sequence and analysis of Lactobacillus hokkaidonensis LOOC260T.</title>
        <authorList>
            <person name="Tanizawa Y."/>
            <person name="Tohno M."/>
            <person name="Kaminuma E."/>
            <person name="Nakamura Y."/>
            <person name="Arita M."/>
        </authorList>
    </citation>
    <scope>NUCLEOTIDE SEQUENCE [LARGE SCALE GENOMIC DNA]</scope>
    <source>
        <strain evidence="4 5">LOOC260</strain>
    </source>
</reference>
<feature type="transmembrane region" description="Helical" evidence="2">
    <location>
        <begin position="94"/>
        <end position="112"/>
    </location>
</feature>
<name>A0A0A1GTM1_9LACO</name>
<dbReference type="RefSeq" id="WP_041093175.1">
    <property type="nucleotide sequence ID" value="NZ_AP014680.1"/>
</dbReference>
<keyword evidence="2" id="KW-1133">Transmembrane helix</keyword>
<dbReference type="EMBL" id="AP014680">
    <property type="protein sequence ID" value="BAP85345.1"/>
    <property type="molecule type" value="Genomic_DNA"/>
</dbReference>
<dbReference type="KEGG" id="lho:LOOC260_108050"/>
<feature type="region of interest" description="Disordered" evidence="1">
    <location>
        <begin position="38"/>
        <end position="85"/>
    </location>
</feature>
<evidence type="ECO:0000256" key="2">
    <source>
        <dbReference type="SAM" id="Phobius"/>
    </source>
</evidence>
<gene>
    <name evidence="4" type="primary">sclB</name>
    <name evidence="4" type="ORF">LOOC260_108050</name>
</gene>
<keyword evidence="2" id="KW-0812">Transmembrane</keyword>
<sequence length="120" mass="12699">MSKKGLLILILTSLCSLMFITAPIRGDTVSNTMDTTAQVGFTKGPETPSKPIVPGQPNNPSNSSTNAGYQLTNTSTPSNSNKYLPQTNEAGGQWASIIGLSLMGTLSIAYVTKLKTTYKL</sequence>
<dbReference type="HOGENOM" id="CLU_2046676_0_0_9"/>
<proteinExistence type="predicted"/>
<evidence type="ECO:0000256" key="1">
    <source>
        <dbReference type="SAM" id="MobiDB-lite"/>
    </source>
</evidence>
<feature type="compositionally biased region" description="Polar residues" evidence="1">
    <location>
        <begin position="56"/>
        <end position="85"/>
    </location>
</feature>